<dbReference type="AlphaFoldDB" id="A0A090L3K5"/>
<dbReference type="GO" id="GO:0000077">
    <property type="term" value="P:DNA damage checkpoint signaling"/>
    <property type="evidence" value="ECO:0007669"/>
    <property type="project" value="InterPro"/>
</dbReference>
<dbReference type="Proteomes" id="UP000035682">
    <property type="component" value="Unplaced"/>
</dbReference>
<dbReference type="CTD" id="36376756"/>
<proteinExistence type="predicted"/>
<dbReference type="RefSeq" id="XP_024503592.1">
    <property type="nucleotide sequence ID" value="XM_024649746.1"/>
</dbReference>
<protein>
    <submittedName>
        <fullName evidence="1 3">Rad9/Ddc1 family-containing protein</fullName>
    </submittedName>
</protein>
<accession>A0A090L3K5</accession>
<dbReference type="InterPro" id="IPR007268">
    <property type="entry name" value="Rad9/Ddc1"/>
</dbReference>
<dbReference type="GO" id="GO:0030896">
    <property type="term" value="C:checkpoint clamp complex"/>
    <property type="evidence" value="ECO:0007669"/>
    <property type="project" value="InterPro"/>
</dbReference>
<dbReference type="WormBase" id="SRAE_1000264500">
    <property type="protein sequence ID" value="SRP10212"/>
    <property type="gene ID" value="WBGene00259261"/>
</dbReference>
<dbReference type="GeneID" id="36376756"/>
<evidence type="ECO:0000313" key="3">
    <source>
        <dbReference type="WBParaSite" id="SRAE_1000264500.1"/>
    </source>
</evidence>
<reference evidence="3" key="3">
    <citation type="submission" date="2020-12" db="UniProtKB">
        <authorList>
            <consortium name="WormBaseParasite"/>
        </authorList>
    </citation>
    <scope>IDENTIFICATION</scope>
</reference>
<dbReference type="WBParaSite" id="SRAE_1000264500.1">
    <property type="protein sequence ID" value="SRAE_1000264500.1"/>
    <property type="gene ID" value="WBGene00259261"/>
</dbReference>
<keyword evidence="2" id="KW-1185">Reference proteome</keyword>
<name>A0A090L3K5_STRRB</name>
<evidence type="ECO:0000313" key="2">
    <source>
        <dbReference type="Proteomes" id="UP000035682"/>
    </source>
</evidence>
<organism evidence="1">
    <name type="scientific">Strongyloides ratti</name>
    <name type="common">Parasitic roundworm</name>
    <dbReference type="NCBI Taxonomy" id="34506"/>
    <lineage>
        <taxon>Eukaryota</taxon>
        <taxon>Metazoa</taxon>
        <taxon>Ecdysozoa</taxon>
        <taxon>Nematoda</taxon>
        <taxon>Chromadorea</taxon>
        <taxon>Rhabditida</taxon>
        <taxon>Tylenchina</taxon>
        <taxon>Panagrolaimomorpha</taxon>
        <taxon>Strongyloidoidea</taxon>
        <taxon>Strongyloididae</taxon>
        <taxon>Strongyloides</taxon>
    </lineage>
</organism>
<dbReference type="Gene3D" id="3.70.10.10">
    <property type="match status" value="1"/>
</dbReference>
<dbReference type="EMBL" id="LN609528">
    <property type="protein sequence ID" value="CEF64391.1"/>
    <property type="molecule type" value="Genomic_DNA"/>
</dbReference>
<evidence type="ECO:0000313" key="4">
    <source>
        <dbReference type="WormBase" id="SRAE_1000264500"/>
    </source>
</evidence>
<reference evidence="1" key="1">
    <citation type="submission" date="2014-09" db="EMBL/GenBank/DDBJ databases">
        <authorList>
            <person name="Aslett A.Martin."/>
        </authorList>
    </citation>
    <scope>NUCLEOTIDE SEQUENCE</scope>
    <source>
        <strain evidence="1">ED321 Heterogonic</strain>
    </source>
</reference>
<evidence type="ECO:0000313" key="1">
    <source>
        <dbReference type="EMBL" id="CEF64391.1"/>
    </source>
</evidence>
<dbReference type="Pfam" id="PF04139">
    <property type="entry name" value="Rad9"/>
    <property type="match status" value="1"/>
</dbReference>
<sequence>MDTSSTPMISNSSEEKKISTDKNGKYIVSQNLEYLCRIIQDLSYFSSSIIFIAKGDQFLLCTYNPSSSLFSKTTLQRKFFTLIDTTFLPDEDSQCCISSESANLVFKIPRETLDDINYLRIDIDSSKDFIDIMFFGPSQVIEAIKIDQITFINPIDNYLSCHDRGEFFIVSSLDIWENLFKRQHHAFSQVILSLKNEVIVIKLREQNTGKISNFCMEINTNNFIQYNKEKESTISFSYGEFAKACKIISKLSRVFALEYVSGEAPLKMTGYQSELVDFEIFFPCNIE</sequence>
<gene>
    <name evidence="1 3 4" type="ORF">SRAE_1000264500</name>
</gene>
<reference evidence="2" key="2">
    <citation type="submission" date="2014-09" db="EMBL/GenBank/DDBJ databases">
        <authorList>
            <person name="Martin A.A."/>
        </authorList>
    </citation>
    <scope>NUCLEOTIDE SEQUENCE</scope>
    <source>
        <strain evidence="2">ED321</strain>
    </source>
</reference>